<dbReference type="SUPFAM" id="SSF54236">
    <property type="entry name" value="Ubiquitin-like"/>
    <property type="match status" value="1"/>
</dbReference>
<dbReference type="InterPro" id="IPR000626">
    <property type="entry name" value="Ubiquitin-like_dom"/>
</dbReference>
<evidence type="ECO:0000313" key="4">
    <source>
        <dbReference type="Proteomes" id="UP000051574"/>
    </source>
</evidence>
<dbReference type="EMBL" id="LJIG01022669">
    <property type="protein sequence ID" value="KRT79341.1"/>
    <property type="molecule type" value="Genomic_DNA"/>
</dbReference>
<proteinExistence type="predicted"/>
<protein>
    <recommendedName>
        <fullName evidence="2">Ubiquitin-like domain-containing protein</fullName>
    </recommendedName>
</protein>
<feature type="domain" description="Ubiquitin-like" evidence="2">
    <location>
        <begin position="258"/>
        <end position="325"/>
    </location>
</feature>
<evidence type="ECO:0000313" key="3">
    <source>
        <dbReference type="EMBL" id="KRT79341.1"/>
    </source>
</evidence>
<dbReference type="OrthoDB" id="442921at2759"/>
<comment type="caution">
    <text evidence="3">The sequence shown here is derived from an EMBL/GenBank/DDBJ whole genome shotgun (WGS) entry which is preliminary data.</text>
</comment>
<evidence type="ECO:0000259" key="2">
    <source>
        <dbReference type="PROSITE" id="PS50053"/>
    </source>
</evidence>
<dbReference type="InterPro" id="IPR022617">
    <property type="entry name" value="Rad60/SUMO-like_dom"/>
</dbReference>
<gene>
    <name evidence="3" type="ORF">AMK59_6948</name>
</gene>
<dbReference type="AlphaFoldDB" id="A0A0T6AWT2"/>
<dbReference type="Gene3D" id="3.10.20.90">
    <property type="entry name" value="Phosphatidylinositol 3-kinase Catalytic Subunit, Chain A, domain 1"/>
    <property type="match status" value="2"/>
</dbReference>
<dbReference type="Pfam" id="PF11976">
    <property type="entry name" value="Rad60-SLD"/>
    <property type="match status" value="1"/>
</dbReference>
<name>A0A0T6AWT2_9SCAR</name>
<evidence type="ECO:0000256" key="1">
    <source>
        <dbReference type="SAM" id="MobiDB-lite"/>
    </source>
</evidence>
<organism evidence="3 4">
    <name type="scientific">Oryctes borbonicus</name>
    <dbReference type="NCBI Taxonomy" id="1629725"/>
    <lineage>
        <taxon>Eukaryota</taxon>
        <taxon>Metazoa</taxon>
        <taxon>Ecdysozoa</taxon>
        <taxon>Arthropoda</taxon>
        <taxon>Hexapoda</taxon>
        <taxon>Insecta</taxon>
        <taxon>Pterygota</taxon>
        <taxon>Neoptera</taxon>
        <taxon>Endopterygota</taxon>
        <taxon>Coleoptera</taxon>
        <taxon>Polyphaga</taxon>
        <taxon>Scarabaeiformia</taxon>
        <taxon>Scarabaeidae</taxon>
        <taxon>Dynastinae</taxon>
        <taxon>Oryctes</taxon>
    </lineage>
</organism>
<dbReference type="Proteomes" id="UP000051574">
    <property type="component" value="Unassembled WGS sequence"/>
</dbReference>
<reference evidence="3 4" key="1">
    <citation type="submission" date="2015-09" db="EMBL/GenBank/DDBJ databases">
        <title>Draft genome of the scarab beetle Oryctes borbonicus.</title>
        <authorList>
            <person name="Meyer J.M."/>
            <person name="Markov G.V."/>
            <person name="Baskaran P."/>
            <person name="Herrmann M."/>
            <person name="Sommer R.J."/>
            <person name="Roedelsperger C."/>
        </authorList>
    </citation>
    <scope>NUCLEOTIDE SEQUENCE [LARGE SCALE GENOMIC DNA]</scope>
    <source>
        <strain evidence="3">OB123</strain>
        <tissue evidence="3">Whole animal</tissue>
    </source>
</reference>
<dbReference type="InterPro" id="IPR029071">
    <property type="entry name" value="Ubiquitin-like_domsf"/>
</dbReference>
<dbReference type="PROSITE" id="PS50053">
    <property type="entry name" value="UBIQUITIN_2"/>
    <property type="match status" value="1"/>
</dbReference>
<feature type="compositionally biased region" description="Basic residues" evidence="1">
    <location>
        <begin position="101"/>
        <end position="121"/>
    </location>
</feature>
<accession>A0A0T6AWT2</accession>
<keyword evidence="4" id="KW-1185">Reference proteome</keyword>
<feature type="region of interest" description="Disordered" evidence="1">
    <location>
        <begin position="100"/>
        <end position="126"/>
    </location>
</feature>
<sequence>MSSDSDSDICDFTSDASKVLTRGLDQFWENYKKKKLKDDFEIECKISSAPANNNGIEVSQSTPRKLNEDEISIQPNIPDIQSRISNRLNKLSEEIQVITGNKRKRKARQKKPRGNTRKTRATTRNSSKLKLETVLLSSDEEINPTTSRTTEVSSLQSNQELNPIVTVNVLWKSVNKHSFKIPKFHPLSCILKYYIDKYKVNPKLLFFTLDEKQISLEKDSFVSLRLDEKKVIEGGTLPESYLEDMPMITTATVNEDSLHFKVQYSSQKNNEILVSCKNDDTMEIIFWQVSNAIKEPIEKIKLYFDGNLLQPNSKVVDQDLEEGVK</sequence>